<dbReference type="Proteomes" id="UP000383932">
    <property type="component" value="Unassembled WGS sequence"/>
</dbReference>
<dbReference type="EMBL" id="SSOP01000444">
    <property type="protein sequence ID" value="KAB5588478.1"/>
    <property type="molecule type" value="Genomic_DNA"/>
</dbReference>
<accession>A0A5N5QAM0</accession>
<gene>
    <name evidence="1" type="ORF">CTheo_8082</name>
</gene>
<evidence type="ECO:0000313" key="1">
    <source>
        <dbReference type="EMBL" id="KAB5588478.1"/>
    </source>
</evidence>
<proteinExistence type="predicted"/>
<evidence type="ECO:0000313" key="2">
    <source>
        <dbReference type="Proteomes" id="UP000383932"/>
    </source>
</evidence>
<keyword evidence="2" id="KW-1185">Reference proteome</keyword>
<protein>
    <submittedName>
        <fullName evidence="1">Uncharacterized protein</fullName>
    </submittedName>
</protein>
<organism evidence="1 2">
    <name type="scientific">Ceratobasidium theobromae</name>
    <dbReference type="NCBI Taxonomy" id="1582974"/>
    <lineage>
        <taxon>Eukaryota</taxon>
        <taxon>Fungi</taxon>
        <taxon>Dikarya</taxon>
        <taxon>Basidiomycota</taxon>
        <taxon>Agaricomycotina</taxon>
        <taxon>Agaricomycetes</taxon>
        <taxon>Cantharellales</taxon>
        <taxon>Ceratobasidiaceae</taxon>
        <taxon>Ceratobasidium</taxon>
    </lineage>
</organism>
<comment type="caution">
    <text evidence="1">The sequence shown here is derived from an EMBL/GenBank/DDBJ whole genome shotgun (WGS) entry which is preliminary data.</text>
</comment>
<reference evidence="1 2" key="1">
    <citation type="journal article" date="2019" name="Fungal Biol. Biotechnol.">
        <title>Draft genome sequence of fastidious pathogen Ceratobasidium theobromae, which causes vascular-streak dieback in Theobroma cacao.</title>
        <authorList>
            <person name="Ali S.S."/>
            <person name="Asman A."/>
            <person name="Shao J."/>
            <person name="Firmansyah A.P."/>
            <person name="Susilo A.W."/>
            <person name="Rosmana A."/>
            <person name="McMahon P."/>
            <person name="Junaid M."/>
            <person name="Guest D."/>
            <person name="Kheng T.Y."/>
            <person name="Meinhardt L.W."/>
            <person name="Bailey B.A."/>
        </authorList>
    </citation>
    <scope>NUCLEOTIDE SEQUENCE [LARGE SCALE GENOMIC DNA]</scope>
    <source>
        <strain evidence="1 2">CT2</strain>
    </source>
</reference>
<dbReference type="AlphaFoldDB" id="A0A5N5QAM0"/>
<sequence>MADIGAEFVFPNPVDADLTIDSVNGKVRLDPKAELVPFIGRVVLPGPLPEAESLLSEALSGIVRYDKNSPPRGSAIANFSIRDRHLFVLFYPKDKEIPNAFVSPESSGPKGEKEVGDYFLINRAEGEWTFDFNQ</sequence>
<name>A0A5N5QAM0_9AGAM</name>